<dbReference type="InterPro" id="IPR022140">
    <property type="entry name" value="Kinesin-like_KIF1-typ"/>
</dbReference>
<dbReference type="OrthoDB" id="3176171at2759"/>
<organism evidence="2 3">
    <name type="scientific">Paragonimus skrjabini miyazakii</name>
    <dbReference type="NCBI Taxonomy" id="59628"/>
    <lineage>
        <taxon>Eukaryota</taxon>
        <taxon>Metazoa</taxon>
        <taxon>Spiralia</taxon>
        <taxon>Lophotrochozoa</taxon>
        <taxon>Platyhelminthes</taxon>
        <taxon>Trematoda</taxon>
        <taxon>Digenea</taxon>
        <taxon>Plagiorchiida</taxon>
        <taxon>Troglotremata</taxon>
        <taxon>Troglotrematidae</taxon>
        <taxon>Paragonimus</taxon>
    </lineage>
</organism>
<protein>
    <recommendedName>
        <fullName evidence="1">Kinesin-like KIF1-type domain-containing protein</fullName>
    </recommendedName>
</protein>
<dbReference type="Pfam" id="PF12423">
    <property type="entry name" value="KIF1B"/>
    <property type="match status" value="1"/>
</dbReference>
<keyword evidence="3" id="KW-1185">Reference proteome</keyword>
<comment type="caution">
    <text evidence="2">The sequence shown here is derived from an EMBL/GenBank/DDBJ whole genome shotgun (WGS) entry which is preliminary data.</text>
</comment>
<dbReference type="AlphaFoldDB" id="A0A8S9Z051"/>
<accession>A0A8S9Z051</accession>
<reference evidence="2" key="1">
    <citation type="submission" date="2019-07" db="EMBL/GenBank/DDBJ databases">
        <title>Annotation for the trematode Paragonimus miyazaki's.</title>
        <authorList>
            <person name="Choi Y.-J."/>
        </authorList>
    </citation>
    <scope>NUCLEOTIDE SEQUENCE</scope>
    <source>
        <strain evidence="2">Japan</strain>
    </source>
</reference>
<proteinExistence type="predicted"/>
<dbReference type="Proteomes" id="UP000822476">
    <property type="component" value="Unassembled WGS sequence"/>
</dbReference>
<evidence type="ECO:0000313" key="3">
    <source>
        <dbReference type="Proteomes" id="UP000822476"/>
    </source>
</evidence>
<sequence length="366" mass="42562">MVRMRDLTTNAVWLWEREKFLGRRFLMQEMYQNYLNKGQIANISKEEDPYWEVLEDRLLGVAPAFLQALGYRLDVDDKLAVTSIEGEEVGTLSFQLIPCTRSGKPWSELDASGSGHGDFVDDPNELLGQPFHFKIGITDLDILKSRDQTKVTIRYRVFKETDWTIVEFPRDYFRGGTSIRHLIDHTRIVSISQMTFEHLDYLTNHCICFMVYVSQTEDAKDNMSSMKVSCAVNMLFINLTIIFRSVVRKWAKPTQLRFIPHFQEVSSIVRSVQASRRYSRVQAEEYCDVNRLKTELTLIQRSLDRHVAVGEQLRDLCEIWSKKKPTSENCEKLIQELRKIVETKNTIPRLTKDRSPLGHARSSRVG</sequence>
<dbReference type="EMBL" id="JTDE01000852">
    <property type="protein sequence ID" value="KAF7260194.1"/>
    <property type="molecule type" value="Genomic_DNA"/>
</dbReference>
<name>A0A8S9Z051_9TREM</name>
<gene>
    <name evidence="2" type="ORF">EG68_02443</name>
</gene>
<feature type="domain" description="Kinesin-like KIF1-type" evidence="1">
    <location>
        <begin position="23"/>
        <end position="61"/>
    </location>
</feature>
<evidence type="ECO:0000259" key="1">
    <source>
        <dbReference type="Pfam" id="PF12423"/>
    </source>
</evidence>
<evidence type="ECO:0000313" key="2">
    <source>
        <dbReference type="EMBL" id="KAF7260194.1"/>
    </source>
</evidence>